<comment type="caution">
    <text evidence="9">The sequence shown here is derived from an EMBL/GenBank/DDBJ whole genome shotgun (WGS) entry which is preliminary data.</text>
</comment>
<evidence type="ECO:0000256" key="3">
    <source>
        <dbReference type="ARBA" id="ARBA00022475"/>
    </source>
</evidence>
<evidence type="ECO:0000256" key="7">
    <source>
        <dbReference type="ARBA" id="ARBA00023136"/>
    </source>
</evidence>
<keyword evidence="10" id="KW-1185">Reference proteome</keyword>
<dbReference type="EMBL" id="JALBUR010000001">
    <property type="protein sequence ID" value="MDX8418513.1"/>
    <property type="molecule type" value="Genomic_DNA"/>
</dbReference>
<evidence type="ECO:0000256" key="8">
    <source>
        <dbReference type="SAM" id="Phobius"/>
    </source>
</evidence>
<feature type="transmembrane region" description="Helical" evidence="8">
    <location>
        <begin position="310"/>
        <end position="329"/>
    </location>
</feature>
<protein>
    <submittedName>
        <fullName evidence="9">Trk family potassium uptake protein</fullName>
    </submittedName>
</protein>
<keyword evidence="7 8" id="KW-0472">Membrane</keyword>
<gene>
    <name evidence="9" type="ORF">MOZ60_00225</name>
</gene>
<evidence type="ECO:0000256" key="2">
    <source>
        <dbReference type="ARBA" id="ARBA00022448"/>
    </source>
</evidence>
<dbReference type="InterPro" id="IPR003445">
    <property type="entry name" value="Cat_transpt"/>
</dbReference>
<dbReference type="GO" id="GO:0005886">
    <property type="term" value="C:plasma membrane"/>
    <property type="evidence" value="ECO:0007669"/>
    <property type="project" value="UniProtKB-SubCell"/>
</dbReference>
<name>A0AB35TZN0_9FIRM</name>
<dbReference type="RefSeq" id="WP_370595222.1">
    <property type="nucleotide sequence ID" value="NZ_JALBUR010000001.1"/>
</dbReference>
<keyword evidence="4 8" id="KW-0812">Transmembrane</keyword>
<dbReference type="PANTHER" id="PTHR32024:SF1">
    <property type="entry name" value="KTR SYSTEM POTASSIUM UPTAKE PROTEIN B"/>
    <property type="match status" value="1"/>
</dbReference>
<keyword evidence="5 8" id="KW-1133">Transmembrane helix</keyword>
<organism evidence="9 10">
    <name type="scientific">Grylomicrobium aquisgranensis</name>
    <dbReference type="NCBI Taxonomy" id="2926318"/>
    <lineage>
        <taxon>Bacteria</taxon>
        <taxon>Bacillati</taxon>
        <taxon>Bacillota</taxon>
        <taxon>Erysipelotrichia</taxon>
        <taxon>Erysipelotrichales</taxon>
        <taxon>Erysipelotrichaceae</taxon>
        <taxon>Grylomicrobium</taxon>
    </lineage>
</organism>
<dbReference type="PANTHER" id="PTHR32024">
    <property type="entry name" value="TRK SYSTEM POTASSIUM UPTAKE PROTEIN TRKG-RELATED"/>
    <property type="match status" value="1"/>
</dbReference>
<evidence type="ECO:0000256" key="6">
    <source>
        <dbReference type="ARBA" id="ARBA00023065"/>
    </source>
</evidence>
<accession>A0AB35TZN0</accession>
<feature type="transmembrane region" description="Helical" evidence="8">
    <location>
        <begin position="350"/>
        <end position="370"/>
    </location>
</feature>
<evidence type="ECO:0000256" key="5">
    <source>
        <dbReference type="ARBA" id="ARBA00022989"/>
    </source>
</evidence>
<evidence type="ECO:0000256" key="4">
    <source>
        <dbReference type="ARBA" id="ARBA00022692"/>
    </source>
</evidence>
<dbReference type="Proteomes" id="UP001286174">
    <property type="component" value="Unassembled WGS sequence"/>
</dbReference>
<feature type="transmembrane region" description="Helical" evidence="8">
    <location>
        <begin position="402"/>
        <end position="425"/>
    </location>
</feature>
<feature type="transmembrane region" description="Helical" evidence="8">
    <location>
        <begin position="235"/>
        <end position="253"/>
    </location>
</feature>
<evidence type="ECO:0000256" key="1">
    <source>
        <dbReference type="ARBA" id="ARBA00004651"/>
    </source>
</evidence>
<feature type="transmembrane region" description="Helical" evidence="8">
    <location>
        <begin position="131"/>
        <end position="152"/>
    </location>
</feature>
<sequence>MKQLRERLEHFSTFQVILAGFAIVILIGSFLLCLPVSSIQHVWTPYIDSLFTSTSAVCVTGLIVHDTATYWSLFGRIVILCLIQIGGLGVVTIAVTLAIMSGRRIGLMQRSLMQSSISAPSIGGIVRLTKFIVRSTLSIELIGAAMMSPVFIRDFGVMRGIGYAVFHSVSAFCNAGFDLMGVRQPYSSLTSYSDNSVICITIMALIIVGGLGFLTWSDIVHNGIHFRRMHLQTKVILVTTLCLILIPFLYFFFVEYRDGSIGSRILLALFQSVTPRTAGFNTADYSKMSDTGLMITTILMLIGGAPGSTAGGMKVTTAAVLLVFVAGALRRHDQVTMFKRGIDTSVIHDAAALCGTYLLLFLIGSMILSATENIGIMKCMFECASALGTVGLTTGITPTLHVWSHLILIAFMYFGRVGALTMAYATVTRKPKKKGTLPCERLMVG</sequence>
<keyword evidence="6" id="KW-0406">Ion transport</keyword>
<feature type="transmembrane region" description="Helical" evidence="8">
    <location>
        <begin position="12"/>
        <end position="34"/>
    </location>
</feature>
<evidence type="ECO:0000313" key="9">
    <source>
        <dbReference type="EMBL" id="MDX8418513.1"/>
    </source>
</evidence>
<feature type="transmembrane region" description="Helical" evidence="8">
    <location>
        <begin position="77"/>
        <end position="100"/>
    </location>
</feature>
<keyword evidence="3" id="KW-1003">Cell membrane</keyword>
<keyword evidence="2" id="KW-0813">Transport</keyword>
<reference evidence="9 10" key="1">
    <citation type="submission" date="2022-03" db="EMBL/GenBank/DDBJ databases">
        <title>Novel taxa within the pig intestine.</title>
        <authorList>
            <person name="Wylensek D."/>
            <person name="Bishof K."/>
            <person name="Afrizal A."/>
            <person name="Clavel T."/>
        </authorList>
    </citation>
    <scope>NUCLEOTIDE SEQUENCE [LARGE SCALE GENOMIC DNA]</scope>
    <source>
        <strain evidence="9 10">CLA-KB-P133</strain>
    </source>
</reference>
<comment type="subcellular location">
    <subcellularLocation>
        <location evidence="1">Cell membrane</location>
        <topology evidence="1">Multi-pass membrane protein</topology>
    </subcellularLocation>
</comment>
<dbReference type="AlphaFoldDB" id="A0AB35TZN0"/>
<feature type="transmembrane region" description="Helical" evidence="8">
    <location>
        <begin position="195"/>
        <end position="214"/>
    </location>
</feature>
<evidence type="ECO:0000313" key="10">
    <source>
        <dbReference type="Proteomes" id="UP001286174"/>
    </source>
</evidence>
<dbReference type="GO" id="GO:0008324">
    <property type="term" value="F:monoatomic cation transmembrane transporter activity"/>
    <property type="evidence" value="ECO:0007669"/>
    <property type="project" value="InterPro"/>
</dbReference>
<feature type="transmembrane region" description="Helical" evidence="8">
    <location>
        <begin position="46"/>
        <end position="65"/>
    </location>
</feature>
<dbReference type="Pfam" id="PF02386">
    <property type="entry name" value="TrkH"/>
    <property type="match status" value="1"/>
</dbReference>
<proteinExistence type="predicted"/>
<dbReference type="GO" id="GO:0030001">
    <property type="term" value="P:metal ion transport"/>
    <property type="evidence" value="ECO:0007669"/>
    <property type="project" value="UniProtKB-ARBA"/>
</dbReference>